<evidence type="ECO:0000313" key="10">
    <source>
        <dbReference type="EMBL" id="KAL1296568.1"/>
    </source>
</evidence>
<keyword evidence="4 6" id="KW-0235">DNA replication</keyword>
<evidence type="ECO:0000259" key="8">
    <source>
        <dbReference type="Pfam" id="PF04042"/>
    </source>
</evidence>
<dbReference type="GeneID" id="95973769"/>
<organism evidence="10 11">
    <name type="scientific">Neodothiora populina</name>
    <dbReference type="NCBI Taxonomy" id="2781224"/>
    <lineage>
        <taxon>Eukaryota</taxon>
        <taxon>Fungi</taxon>
        <taxon>Dikarya</taxon>
        <taxon>Ascomycota</taxon>
        <taxon>Pezizomycotina</taxon>
        <taxon>Dothideomycetes</taxon>
        <taxon>Dothideomycetidae</taxon>
        <taxon>Dothideales</taxon>
        <taxon>Dothioraceae</taxon>
        <taxon>Neodothiora</taxon>
    </lineage>
</organism>
<evidence type="ECO:0000256" key="5">
    <source>
        <dbReference type="ARBA" id="ARBA00023242"/>
    </source>
</evidence>
<gene>
    <name evidence="10" type="ORF">AAFC00_000066</name>
</gene>
<proteinExistence type="inferred from homology"/>
<feature type="domain" description="DNA polymerase alpha subunit B OB" evidence="9">
    <location>
        <begin position="219"/>
        <end position="325"/>
    </location>
</feature>
<reference evidence="10 11" key="1">
    <citation type="submission" date="2024-07" db="EMBL/GenBank/DDBJ databases">
        <title>Draft sequence of the Neodothiora populina.</title>
        <authorList>
            <person name="Drown D.D."/>
            <person name="Schuette U.S."/>
            <person name="Buechlein A.B."/>
            <person name="Rusch D.R."/>
            <person name="Winton L.W."/>
            <person name="Adams G.A."/>
        </authorList>
    </citation>
    <scope>NUCLEOTIDE SEQUENCE [LARGE SCALE GENOMIC DNA]</scope>
    <source>
        <strain evidence="10 11">CPC 39397</strain>
    </source>
</reference>
<dbReference type="InterPro" id="IPR016722">
    <property type="entry name" value="DNA_pol_alpha_bsu"/>
</dbReference>
<feature type="region of interest" description="Disordered" evidence="7">
    <location>
        <begin position="118"/>
        <end position="153"/>
    </location>
</feature>
<dbReference type="PANTHER" id="PTHR23061">
    <property type="entry name" value="DNA POLYMERASE 2 ALPHA 70 KDA SUBUNIT"/>
    <property type="match status" value="1"/>
</dbReference>
<comment type="function">
    <text evidence="6">Accessory subunit of the DNA polymerase alpha complex (also known as the alpha DNA polymerase-primase complex) which plays an essential role in the initiation of DNA synthesis.</text>
</comment>
<keyword evidence="11" id="KW-1185">Reference proteome</keyword>
<evidence type="ECO:0000256" key="3">
    <source>
        <dbReference type="ARBA" id="ARBA00018596"/>
    </source>
</evidence>
<dbReference type="EMBL" id="JBFMKM010000018">
    <property type="protein sequence ID" value="KAL1296568.1"/>
    <property type="molecule type" value="Genomic_DNA"/>
</dbReference>
<comment type="caution">
    <text evidence="10">The sequence shown here is derived from an EMBL/GenBank/DDBJ whole genome shotgun (WGS) entry which is preliminary data.</text>
</comment>
<keyword evidence="5 6" id="KW-0539">Nucleus</keyword>
<dbReference type="InterPro" id="IPR007185">
    <property type="entry name" value="DNA_pol_a/d/e_bsu"/>
</dbReference>
<feature type="region of interest" description="Disordered" evidence="7">
    <location>
        <begin position="548"/>
        <end position="567"/>
    </location>
</feature>
<dbReference type="Gene3D" id="3.60.21.60">
    <property type="match status" value="2"/>
</dbReference>
<evidence type="ECO:0000259" key="9">
    <source>
        <dbReference type="Pfam" id="PF22062"/>
    </source>
</evidence>
<comment type="similarity">
    <text evidence="2 6">Belongs to the DNA polymerase alpha subunit B family.</text>
</comment>
<accession>A0ABR3P1M8</accession>
<dbReference type="PANTHER" id="PTHR23061:SF12">
    <property type="entry name" value="DNA POLYMERASE ALPHA SUBUNIT B"/>
    <property type="match status" value="1"/>
</dbReference>
<evidence type="ECO:0000313" key="11">
    <source>
        <dbReference type="Proteomes" id="UP001562354"/>
    </source>
</evidence>
<dbReference type="RefSeq" id="XP_069196250.1">
    <property type="nucleotide sequence ID" value="XM_069347050.1"/>
</dbReference>
<feature type="domain" description="DNA polymerase alpha/delta/epsilon subunit B" evidence="8">
    <location>
        <begin position="362"/>
        <end position="605"/>
    </location>
</feature>
<dbReference type="PIRSF" id="PIRSF018300">
    <property type="entry name" value="DNA_pol_alph_2"/>
    <property type="match status" value="1"/>
</dbReference>
<evidence type="ECO:0000256" key="7">
    <source>
        <dbReference type="SAM" id="MobiDB-lite"/>
    </source>
</evidence>
<dbReference type="Proteomes" id="UP001562354">
    <property type="component" value="Unassembled WGS sequence"/>
</dbReference>
<dbReference type="Pfam" id="PF04042">
    <property type="entry name" value="DNA_pol_E_B"/>
    <property type="match status" value="1"/>
</dbReference>
<dbReference type="InterPro" id="IPR054300">
    <property type="entry name" value="OB_DPOA2"/>
</dbReference>
<name>A0ABR3P1M8_9PEZI</name>
<protein>
    <recommendedName>
        <fullName evidence="3 6">DNA polymerase alpha subunit B</fullName>
    </recommendedName>
</protein>
<comment type="subcellular location">
    <subcellularLocation>
        <location evidence="1 6">Nucleus</location>
    </subcellularLocation>
</comment>
<sequence>MAEVTDEINELFALPNAPLPQDVLGELQSLVRVHSLSPQELFFKWEAYSLKMGGENSRVDYKTVRDFKKDLQDALERESRGRVHLQSASKRNVNATPRNANTGDVFGVLDSLVTGTPVSKSAAGKRRNNFETPSAKASKVKTTSSPGEQRTPNVESIAKGTSFADRKDPGQIVEQLNGHIPLAEAPAEASTEARVKLKANTEMPKFAYKPMAMKLSEASEILDDRIDEFTDLVRQHHRFPESAFGNPAAESTAEIIAVGRIACDAPEGKLNAASMVLETSRRMGAGLRVPLRMDKQQFDFFPGKIVALKGINASGEYFSVSEVLTLPRLQLPATSPADLEVHNARLSSASDSDDDVPRPLSISIASGPYTTESDLSYDALEEICSKAAGCVADVLILTGPFLDLEHPLIASGDVSLPDDFLSSPDNATMTDVFRALVSPPLHRLIQRVPSMTVILVPSVRDAISKHVSWPQDKFLRRDLGLPRQVLCVTNPIMLSINEVLVGVSSEDVLYEMQRQRVVSSSARFAAGDTLAALSANVIDQRHFFPVFPPLPRRGDDDNSDSSSSAGKGGLSIAASLDISYLKLGDMLNVVPDLLILPSALTPFAKVVDGVMVVNPGFLSKKRGAGTWARVVVKRREVREEEREGEKLLRHEVYERARVDIVRI</sequence>
<evidence type="ECO:0000256" key="4">
    <source>
        <dbReference type="ARBA" id="ARBA00022705"/>
    </source>
</evidence>
<evidence type="ECO:0000256" key="6">
    <source>
        <dbReference type="PIRNR" id="PIRNR018300"/>
    </source>
</evidence>
<evidence type="ECO:0000256" key="2">
    <source>
        <dbReference type="ARBA" id="ARBA00007299"/>
    </source>
</evidence>
<dbReference type="Pfam" id="PF22062">
    <property type="entry name" value="OB_DPOA2"/>
    <property type="match status" value="1"/>
</dbReference>
<feature type="compositionally biased region" description="Low complexity" evidence="7">
    <location>
        <begin position="132"/>
        <end position="146"/>
    </location>
</feature>
<evidence type="ECO:0000256" key="1">
    <source>
        <dbReference type="ARBA" id="ARBA00004123"/>
    </source>
</evidence>